<gene>
    <name evidence="1" type="ORF">NLS_LOCUS5468</name>
</gene>
<sequence length="10" mass="1473">YDERWRRNMF</sequence>
<accession>A0A3P6TRY9</accession>
<organism evidence="1 2">
    <name type="scientific">Litomosoides sigmodontis</name>
    <name type="common">Filarial nematode worm</name>
    <dbReference type="NCBI Taxonomy" id="42156"/>
    <lineage>
        <taxon>Eukaryota</taxon>
        <taxon>Metazoa</taxon>
        <taxon>Ecdysozoa</taxon>
        <taxon>Nematoda</taxon>
        <taxon>Chromadorea</taxon>
        <taxon>Rhabditida</taxon>
        <taxon>Spirurina</taxon>
        <taxon>Spiruromorpha</taxon>
        <taxon>Filarioidea</taxon>
        <taxon>Onchocercidae</taxon>
        <taxon>Litomosoides</taxon>
    </lineage>
</organism>
<evidence type="ECO:0000313" key="1">
    <source>
        <dbReference type="EMBL" id="VDK81830.1"/>
    </source>
</evidence>
<protein>
    <submittedName>
        <fullName evidence="1">Uncharacterized protein</fullName>
    </submittedName>
</protein>
<reference evidence="1 2" key="1">
    <citation type="submission" date="2018-08" db="EMBL/GenBank/DDBJ databases">
        <authorList>
            <person name="Laetsch R D."/>
            <person name="Stevens L."/>
            <person name="Kumar S."/>
            <person name="Blaxter L. M."/>
        </authorList>
    </citation>
    <scope>NUCLEOTIDE SEQUENCE [LARGE SCALE GENOMIC DNA]</scope>
</reference>
<feature type="non-terminal residue" evidence="1">
    <location>
        <position position="1"/>
    </location>
</feature>
<evidence type="ECO:0000313" key="2">
    <source>
        <dbReference type="Proteomes" id="UP000277928"/>
    </source>
</evidence>
<proteinExistence type="predicted"/>
<dbReference type="Proteomes" id="UP000277928">
    <property type="component" value="Unassembled WGS sequence"/>
</dbReference>
<name>A0A3P6TRY9_LITSI</name>
<dbReference type="EMBL" id="UYRX01000412">
    <property type="protein sequence ID" value="VDK81830.1"/>
    <property type="molecule type" value="Genomic_DNA"/>
</dbReference>
<keyword evidence="2" id="KW-1185">Reference proteome</keyword>